<dbReference type="InterPro" id="IPR025245">
    <property type="entry name" value="DUF4197"/>
</dbReference>
<dbReference type="STRING" id="1349785.GCA_000509405_02321"/>
<evidence type="ECO:0000313" key="1">
    <source>
        <dbReference type="EMBL" id="SFZ84056.1"/>
    </source>
</evidence>
<reference evidence="1 2" key="1">
    <citation type="submission" date="2016-11" db="EMBL/GenBank/DDBJ databases">
        <authorList>
            <person name="Jaros S."/>
            <person name="Januszkiewicz K."/>
            <person name="Wedrychowicz H."/>
        </authorList>
    </citation>
    <scope>NUCLEOTIDE SEQUENCE [LARGE SCALE GENOMIC DNA]</scope>
    <source>
        <strain evidence="1">NCIMB 2154T</strain>
    </source>
</reference>
<dbReference type="AlphaFoldDB" id="A0A2H1EBW2"/>
<proteinExistence type="predicted"/>
<dbReference type="EMBL" id="LT634361">
    <property type="protein sequence ID" value="SFZ84056.1"/>
    <property type="molecule type" value="Genomic_DNA"/>
</dbReference>
<organism evidence="1 2">
    <name type="scientific">Tenacibaculum maritimum NCIMB 2154</name>
    <dbReference type="NCBI Taxonomy" id="1349785"/>
    <lineage>
        <taxon>Bacteria</taxon>
        <taxon>Pseudomonadati</taxon>
        <taxon>Bacteroidota</taxon>
        <taxon>Flavobacteriia</taxon>
        <taxon>Flavobacteriales</taxon>
        <taxon>Flavobacteriaceae</taxon>
        <taxon>Tenacibaculum</taxon>
    </lineage>
</organism>
<gene>
    <name evidence="1" type="ORF">MARIT_2499</name>
</gene>
<name>A0A2H1EBW2_9FLAO</name>
<keyword evidence="2" id="KW-1185">Reference proteome</keyword>
<dbReference type="RefSeq" id="WP_100211632.1">
    <property type="nucleotide sequence ID" value="NZ_CP138495.1"/>
</dbReference>
<dbReference type="Pfam" id="PF13852">
    <property type="entry name" value="DUF4197"/>
    <property type="match status" value="1"/>
</dbReference>
<dbReference type="Proteomes" id="UP000231564">
    <property type="component" value="Chromosome MARIT"/>
</dbReference>
<protein>
    <submittedName>
        <fullName evidence="1">Uncharacterized protein</fullName>
    </submittedName>
</protein>
<dbReference type="GeneID" id="47723966"/>
<evidence type="ECO:0000313" key="2">
    <source>
        <dbReference type="Proteomes" id="UP000231564"/>
    </source>
</evidence>
<dbReference type="KEGG" id="tmar:MARIT_2499"/>
<sequence>MINRVLILLVFVFQFSGCAELQKVVNQATQMQGGAVSQAQIGNGLRQALDNGIQHQVSKLTAKDGFYRNELVKIILPEELQVVDKGLRKVGLNKIADEGIKVLNRAAEDAVKTATPIFVSAVKGITFADAKNILLGEKNAATTYLQGKTNTALYHQFAPVIKRSFAKVAADKIWENLINKYNNIPFVKKVNPNLTDYVTKKALEGVFTMIAVEEKGIREKVGLRNTALLRQVFALQDKY</sequence>
<dbReference type="OrthoDB" id="5292580at2"/>
<accession>A0A2H1EBW2</accession>